<dbReference type="Gene3D" id="1.10.10.60">
    <property type="entry name" value="Homeodomain-like"/>
    <property type="match status" value="2"/>
</dbReference>
<dbReference type="InterPro" id="IPR018060">
    <property type="entry name" value="HTH_AraC"/>
</dbReference>
<accession>A0ABR5AKE5</accession>
<dbReference type="Proteomes" id="UP000031967">
    <property type="component" value="Unassembled WGS sequence"/>
</dbReference>
<dbReference type="PANTHER" id="PTHR46796:SF13">
    <property type="entry name" value="HTH-TYPE TRANSCRIPTIONAL ACTIVATOR RHAS"/>
    <property type="match status" value="1"/>
</dbReference>
<dbReference type="SUPFAM" id="SSF51215">
    <property type="entry name" value="Regulatory protein AraC"/>
    <property type="match status" value="1"/>
</dbReference>
<evidence type="ECO:0000256" key="2">
    <source>
        <dbReference type="ARBA" id="ARBA00023015"/>
    </source>
</evidence>
<gene>
    <name evidence="7" type="ORF">SD70_06310</name>
</gene>
<feature type="domain" description="HTH araC/xylS-type" evidence="6">
    <location>
        <begin position="176"/>
        <end position="278"/>
    </location>
</feature>
<dbReference type="InterPro" id="IPR009057">
    <property type="entry name" value="Homeodomain-like_sf"/>
</dbReference>
<evidence type="ECO:0000256" key="1">
    <source>
        <dbReference type="ARBA" id="ARBA00022490"/>
    </source>
</evidence>
<name>A0ABR5AKE5_9BACL</name>
<evidence type="ECO:0000259" key="6">
    <source>
        <dbReference type="PROSITE" id="PS01124"/>
    </source>
</evidence>
<dbReference type="EMBL" id="JXAK01000008">
    <property type="protein sequence ID" value="KIL41494.1"/>
    <property type="molecule type" value="Genomic_DNA"/>
</dbReference>
<dbReference type="SUPFAM" id="SSF46689">
    <property type="entry name" value="Homeodomain-like"/>
    <property type="match status" value="2"/>
</dbReference>
<keyword evidence="5" id="KW-0804">Transcription</keyword>
<dbReference type="InterPro" id="IPR037923">
    <property type="entry name" value="HTH-like"/>
</dbReference>
<dbReference type="Pfam" id="PF12833">
    <property type="entry name" value="HTH_18"/>
    <property type="match status" value="1"/>
</dbReference>
<keyword evidence="4" id="KW-0010">Activator</keyword>
<evidence type="ECO:0000256" key="5">
    <source>
        <dbReference type="ARBA" id="ARBA00023163"/>
    </source>
</evidence>
<dbReference type="Gene3D" id="2.60.120.280">
    <property type="entry name" value="Regulatory protein AraC"/>
    <property type="match status" value="1"/>
</dbReference>
<dbReference type="RefSeq" id="WP_041046777.1">
    <property type="nucleotide sequence ID" value="NZ_JXAK01000008.1"/>
</dbReference>
<sequence length="283" mass="33000">MHRQVHFPTIVDQPYFCFPWSVGRYADWPGHSVTREAGSLNNFSIHVVAAGHGYVEAEGKRYELRRGDAFLYFPMSAQRYYSGEDEPWDVLWVHFYGREPLMAHLLERRMHRSLVWTLRQLADWEEAHELLLDESERYKMLRPTRLSTLTYAVVAEFMAQAEPLTPNSPAGADAYERIVRLLPVMQSKACEPFLLEEWAEAAGVSTYYFCKLFRRAANMTPLEFMTRCRLQTAKQRLLEHKEAAVGAIARDAGYPSVSYFNKRFLEYEGMTPTQYRKLFERGS</sequence>
<reference evidence="7 8" key="1">
    <citation type="submission" date="2014-12" db="EMBL/GenBank/DDBJ databases">
        <title>Draft genome sequence of Paenibacillus kamchatkensis strain B-2647.</title>
        <authorList>
            <person name="Karlyshev A.V."/>
            <person name="Kudryashova E.B."/>
        </authorList>
    </citation>
    <scope>NUCLEOTIDE SEQUENCE [LARGE SCALE GENOMIC DNA]</scope>
    <source>
        <strain evidence="7 8">VKM B-2647</strain>
    </source>
</reference>
<protein>
    <submittedName>
        <fullName evidence="7">AraC family transcriptional regulator</fullName>
    </submittedName>
</protein>
<keyword evidence="1" id="KW-0963">Cytoplasm</keyword>
<dbReference type="PANTHER" id="PTHR46796">
    <property type="entry name" value="HTH-TYPE TRANSCRIPTIONAL ACTIVATOR RHAS-RELATED"/>
    <property type="match status" value="1"/>
</dbReference>
<evidence type="ECO:0000313" key="7">
    <source>
        <dbReference type="EMBL" id="KIL41494.1"/>
    </source>
</evidence>
<dbReference type="Pfam" id="PF02311">
    <property type="entry name" value="AraC_binding"/>
    <property type="match status" value="1"/>
</dbReference>
<keyword evidence="2" id="KW-0805">Transcription regulation</keyword>
<dbReference type="PROSITE" id="PS00041">
    <property type="entry name" value="HTH_ARAC_FAMILY_1"/>
    <property type="match status" value="1"/>
</dbReference>
<comment type="caution">
    <text evidence="7">The sequence shown here is derived from an EMBL/GenBank/DDBJ whole genome shotgun (WGS) entry which is preliminary data.</text>
</comment>
<evidence type="ECO:0000256" key="4">
    <source>
        <dbReference type="ARBA" id="ARBA00023159"/>
    </source>
</evidence>
<proteinExistence type="predicted"/>
<evidence type="ECO:0000256" key="3">
    <source>
        <dbReference type="ARBA" id="ARBA00023125"/>
    </source>
</evidence>
<dbReference type="InterPro" id="IPR050204">
    <property type="entry name" value="AraC_XylS_family_regulators"/>
</dbReference>
<organism evidence="7 8">
    <name type="scientific">Gordoniibacillus kamchatkensis</name>
    <dbReference type="NCBI Taxonomy" id="1590651"/>
    <lineage>
        <taxon>Bacteria</taxon>
        <taxon>Bacillati</taxon>
        <taxon>Bacillota</taxon>
        <taxon>Bacilli</taxon>
        <taxon>Bacillales</taxon>
        <taxon>Paenibacillaceae</taxon>
        <taxon>Gordoniibacillus</taxon>
    </lineage>
</organism>
<dbReference type="InterPro" id="IPR018062">
    <property type="entry name" value="HTH_AraC-typ_CS"/>
</dbReference>
<dbReference type="PROSITE" id="PS01124">
    <property type="entry name" value="HTH_ARAC_FAMILY_2"/>
    <property type="match status" value="1"/>
</dbReference>
<dbReference type="InterPro" id="IPR003313">
    <property type="entry name" value="AraC-bd"/>
</dbReference>
<dbReference type="SMART" id="SM00342">
    <property type="entry name" value="HTH_ARAC"/>
    <property type="match status" value="1"/>
</dbReference>
<keyword evidence="8" id="KW-1185">Reference proteome</keyword>
<keyword evidence="3" id="KW-0238">DNA-binding</keyword>
<evidence type="ECO:0000313" key="8">
    <source>
        <dbReference type="Proteomes" id="UP000031967"/>
    </source>
</evidence>